<evidence type="ECO:0000313" key="3">
    <source>
        <dbReference type="Proteomes" id="UP000541558"/>
    </source>
</evidence>
<dbReference type="OrthoDB" id="5945790at2759"/>
<dbReference type="AlphaFoldDB" id="A0A8H5AZL8"/>
<dbReference type="GO" id="GO:0006508">
    <property type="term" value="P:proteolysis"/>
    <property type="evidence" value="ECO:0007669"/>
    <property type="project" value="InterPro"/>
</dbReference>
<protein>
    <recommendedName>
        <fullName evidence="1">Peptidase metallopeptidase domain-containing protein</fullName>
    </recommendedName>
</protein>
<dbReference type="InterPro" id="IPR006026">
    <property type="entry name" value="Peptidase_Metallo"/>
</dbReference>
<feature type="domain" description="Peptidase metallopeptidase" evidence="1">
    <location>
        <begin position="56"/>
        <end position="215"/>
    </location>
</feature>
<dbReference type="SUPFAM" id="SSF55486">
    <property type="entry name" value="Metalloproteases ('zincins'), catalytic domain"/>
    <property type="match status" value="1"/>
</dbReference>
<evidence type="ECO:0000259" key="1">
    <source>
        <dbReference type="SMART" id="SM00235"/>
    </source>
</evidence>
<dbReference type="InterPro" id="IPR024079">
    <property type="entry name" value="MetalloPept_cat_dom_sf"/>
</dbReference>
<organism evidence="2 3">
    <name type="scientific">Ephemerocybe angulata</name>
    <dbReference type="NCBI Taxonomy" id="980116"/>
    <lineage>
        <taxon>Eukaryota</taxon>
        <taxon>Fungi</taxon>
        <taxon>Dikarya</taxon>
        <taxon>Basidiomycota</taxon>
        <taxon>Agaricomycotina</taxon>
        <taxon>Agaricomycetes</taxon>
        <taxon>Agaricomycetidae</taxon>
        <taxon>Agaricales</taxon>
        <taxon>Agaricineae</taxon>
        <taxon>Psathyrellaceae</taxon>
        <taxon>Ephemerocybe</taxon>
    </lineage>
</organism>
<dbReference type="SMART" id="SM00235">
    <property type="entry name" value="ZnMc"/>
    <property type="match status" value="1"/>
</dbReference>
<gene>
    <name evidence="2" type="ORF">D9611_006879</name>
</gene>
<dbReference type="GO" id="GO:0008270">
    <property type="term" value="F:zinc ion binding"/>
    <property type="evidence" value="ECO:0007669"/>
    <property type="project" value="InterPro"/>
</dbReference>
<dbReference type="Pfam" id="PF01400">
    <property type="entry name" value="Astacin"/>
    <property type="match status" value="1"/>
</dbReference>
<dbReference type="Proteomes" id="UP000541558">
    <property type="component" value="Unassembled WGS sequence"/>
</dbReference>
<accession>A0A8H5AZL8</accession>
<keyword evidence="3" id="KW-1185">Reference proteome</keyword>
<evidence type="ECO:0000313" key="2">
    <source>
        <dbReference type="EMBL" id="KAF5313984.1"/>
    </source>
</evidence>
<dbReference type="EMBL" id="JAACJK010000222">
    <property type="protein sequence ID" value="KAF5313984.1"/>
    <property type="molecule type" value="Genomic_DNA"/>
</dbReference>
<dbReference type="InterPro" id="IPR001506">
    <property type="entry name" value="Peptidase_M12A"/>
</dbReference>
<dbReference type="Gene3D" id="3.40.390.10">
    <property type="entry name" value="Collagenase (Catalytic Domain)"/>
    <property type="match status" value="1"/>
</dbReference>
<dbReference type="GO" id="GO:0004222">
    <property type="term" value="F:metalloendopeptidase activity"/>
    <property type="evidence" value="ECO:0007669"/>
    <property type="project" value="InterPro"/>
</dbReference>
<proteinExistence type="predicted"/>
<sequence length="347" mass="38086">MSGNSDTVGSVAAQAPAAVVEENDLPEFYNGFCADQTRAPTGETRIDGMKAILTRAALMWENGRTLTVGFIEVPGTARQQQKVKDTVKEWERYANLRFQFIDNPAVATIRISFRKNVGSWSYIGKGCLSATIPKTSPTMNFGWVEDTAFTAPQESGTILHEFGHAIGYLHEHQSPRRGEKLQLKEQVVIDYYARTQNPPWNAEKTRQNVLNVYNTSEVTNFSACDFTSIMMYFMPAEFNVQGIAIKPNNVLSPLDKAFAFLNYPFTPGTASVDPSVTVVSALNTIGITGAVRASIATEWAEGDWQGVRAEFTRWSVNQKALNDKAAASAEREEIAAAVPTASPIAVN</sequence>
<comment type="caution">
    <text evidence="2">The sequence shown here is derived from an EMBL/GenBank/DDBJ whole genome shotgun (WGS) entry which is preliminary data.</text>
</comment>
<name>A0A8H5AZL8_9AGAR</name>
<reference evidence="2 3" key="1">
    <citation type="journal article" date="2020" name="ISME J.">
        <title>Uncovering the hidden diversity of litter-decomposition mechanisms in mushroom-forming fungi.</title>
        <authorList>
            <person name="Floudas D."/>
            <person name="Bentzer J."/>
            <person name="Ahren D."/>
            <person name="Johansson T."/>
            <person name="Persson P."/>
            <person name="Tunlid A."/>
        </authorList>
    </citation>
    <scope>NUCLEOTIDE SEQUENCE [LARGE SCALE GENOMIC DNA]</scope>
    <source>
        <strain evidence="2 3">CBS 175.51</strain>
    </source>
</reference>